<keyword evidence="10 12" id="KW-0238">DNA-binding</keyword>
<dbReference type="InterPro" id="IPR017964">
    <property type="entry name" value="DNA-dir_DNA_pol_B_CS"/>
</dbReference>
<dbReference type="InterPro" id="IPR023211">
    <property type="entry name" value="DNA_pol_palm_dom_sf"/>
</dbReference>
<keyword evidence="5 12" id="KW-0235">DNA replication</keyword>
<feature type="domain" description="DNA polymerase alpha catalytic subunit N-terminal" evidence="17">
    <location>
        <begin position="14"/>
        <end position="76"/>
    </location>
</feature>
<dbReference type="GO" id="GO:0003688">
    <property type="term" value="F:DNA replication origin binding"/>
    <property type="evidence" value="ECO:0007669"/>
    <property type="project" value="TreeGrafter"/>
</dbReference>
<comment type="catalytic activity">
    <reaction evidence="12">
        <text>DNA(n) + a 2'-deoxyribonucleoside 5'-triphosphate = DNA(n+1) + diphosphate</text>
        <dbReference type="Rhea" id="RHEA:22508"/>
        <dbReference type="Rhea" id="RHEA-COMP:17339"/>
        <dbReference type="Rhea" id="RHEA-COMP:17340"/>
        <dbReference type="ChEBI" id="CHEBI:33019"/>
        <dbReference type="ChEBI" id="CHEBI:61560"/>
        <dbReference type="ChEBI" id="CHEBI:173112"/>
        <dbReference type="EC" id="2.7.7.7"/>
    </reaction>
</comment>
<dbReference type="SMART" id="SM00486">
    <property type="entry name" value="POLBc"/>
    <property type="match status" value="1"/>
</dbReference>
<dbReference type="Gene3D" id="3.30.70.2820">
    <property type="match status" value="1"/>
</dbReference>
<dbReference type="InterPro" id="IPR043502">
    <property type="entry name" value="DNA/RNA_pol_sf"/>
</dbReference>
<keyword evidence="7" id="KW-0863">Zinc-finger</keyword>
<feature type="compositionally biased region" description="Basic and acidic residues" evidence="13">
    <location>
        <begin position="205"/>
        <end position="227"/>
    </location>
</feature>
<dbReference type="PRINTS" id="PR00106">
    <property type="entry name" value="DNAPOLB"/>
</dbReference>
<feature type="compositionally biased region" description="Polar residues" evidence="13">
    <location>
        <begin position="124"/>
        <end position="137"/>
    </location>
</feature>
<feature type="compositionally biased region" description="Basic residues" evidence="13">
    <location>
        <begin position="183"/>
        <end position="197"/>
    </location>
</feature>
<feature type="compositionally biased region" description="Basic residues" evidence="13">
    <location>
        <begin position="1"/>
        <end position="10"/>
    </location>
</feature>
<dbReference type="Gene3D" id="1.10.287.690">
    <property type="entry name" value="Helix hairpin bin"/>
    <property type="match status" value="1"/>
</dbReference>
<dbReference type="Pfam" id="PF00136">
    <property type="entry name" value="DNA_pol_B"/>
    <property type="match status" value="1"/>
</dbReference>
<evidence type="ECO:0000259" key="14">
    <source>
        <dbReference type="Pfam" id="PF00136"/>
    </source>
</evidence>
<keyword evidence="8" id="KW-0862">Zinc</keyword>
<feature type="domain" description="DNA-directed DNA polymerase family B exonuclease" evidence="15">
    <location>
        <begin position="577"/>
        <end position="822"/>
    </location>
</feature>
<evidence type="ECO:0000256" key="13">
    <source>
        <dbReference type="SAM" id="MobiDB-lite"/>
    </source>
</evidence>
<feature type="compositionally biased region" description="Basic and acidic residues" evidence="13">
    <location>
        <begin position="355"/>
        <end position="369"/>
    </location>
</feature>
<name>A0A9N8H1U8_9STRA</name>
<keyword evidence="6" id="KW-0479">Metal-binding</keyword>
<dbReference type="GO" id="GO:0000166">
    <property type="term" value="F:nucleotide binding"/>
    <property type="evidence" value="ECO:0007669"/>
    <property type="project" value="InterPro"/>
</dbReference>
<dbReference type="GO" id="GO:0005658">
    <property type="term" value="C:alpha DNA polymerase:primase complex"/>
    <property type="evidence" value="ECO:0007669"/>
    <property type="project" value="TreeGrafter"/>
</dbReference>
<dbReference type="Gene3D" id="1.10.3200.20">
    <property type="entry name" value="DNA Polymerase alpha, zinc finger"/>
    <property type="match status" value="1"/>
</dbReference>
<evidence type="ECO:0000256" key="6">
    <source>
        <dbReference type="ARBA" id="ARBA00022723"/>
    </source>
</evidence>
<comment type="similarity">
    <text evidence="2 12">Belongs to the DNA polymerase type-B family.</text>
</comment>
<dbReference type="GO" id="GO:0003682">
    <property type="term" value="F:chromatin binding"/>
    <property type="evidence" value="ECO:0007669"/>
    <property type="project" value="TreeGrafter"/>
</dbReference>
<accession>A0A9N8H1U8</accession>
<dbReference type="InterPro" id="IPR006133">
    <property type="entry name" value="DNA-dir_DNA_pol_B_exonuc"/>
</dbReference>
<comment type="subcellular location">
    <subcellularLocation>
        <location evidence="1">Nucleus</location>
    </subcellularLocation>
</comment>
<dbReference type="InterPro" id="IPR006134">
    <property type="entry name" value="DNA-dir_DNA_pol_B_multi_dom"/>
</dbReference>
<dbReference type="EC" id="2.7.7.7" evidence="12"/>
<evidence type="ECO:0000259" key="17">
    <source>
        <dbReference type="Pfam" id="PF12254"/>
    </source>
</evidence>
<evidence type="ECO:0000256" key="10">
    <source>
        <dbReference type="ARBA" id="ARBA00023125"/>
    </source>
</evidence>
<dbReference type="Proteomes" id="UP001153069">
    <property type="component" value="Unassembled WGS sequence"/>
</dbReference>
<dbReference type="OrthoDB" id="6755010at2759"/>
<dbReference type="GO" id="GO:0033554">
    <property type="term" value="P:cellular response to stress"/>
    <property type="evidence" value="ECO:0007669"/>
    <property type="project" value="UniProtKB-ARBA"/>
</dbReference>
<dbReference type="InterPro" id="IPR012337">
    <property type="entry name" value="RNaseH-like_sf"/>
</dbReference>
<feature type="domain" description="DNA-directed DNA polymerase family B multifunctional" evidence="14">
    <location>
        <begin position="887"/>
        <end position="1336"/>
    </location>
</feature>
<evidence type="ECO:0000256" key="3">
    <source>
        <dbReference type="ARBA" id="ARBA00022679"/>
    </source>
</evidence>
<keyword evidence="9 12" id="KW-0239">DNA-directed DNA polymerase</keyword>
<evidence type="ECO:0000256" key="5">
    <source>
        <dbReference type="ARBA" id="ARBA00022705"/>
    </source>
</evidence>
<evidence type="ECO:0000313" key="18">
    <source>
        <dbReference type="EMBL" id="CAB9498953.1"/>
    </source>
</evidence>
<evidence type="ECO:0000259" key="16">
    <source>
        <dbReference type="Pfam" id="PF08996"/>
    </source>
</evidence>
<dbReference type="SUPFAM" id="SSF56672">
    <property type="entry name" value="DNA/RNA polymerases"/>
    <property type="match status" value="1"/>
</dbReference>
<dbReference type="GO" id="GO:1902975">
    <property type="term" value="P:mitotic DNA replication initiation"/>
    <property type="evidence" value="ECO:0007669"/>
    <property type="project" value="InterPro"/>
</dbReference>
<dbReference type="Gene3D" id="3.90.1600.10">
    <property type="entry name" value="Palm domain of DNA polymerase"/>
    <property type="match status" value="1"/>
</dbReference>
<dbReference type="GO" id="GO:0006272">
    <property type="term" value="P:leading strand elongation"/>
    <property type="evidence" value="ECO:0007669"/>
    <property type="project" value="TreeGrafter"/>
</dbReference>
<dbReference type="InterPro" id="IPR038256">
    <property type="entry name" value="Pol_alpha_znc_sf"/>
</dbReference>
<dbReference type="InterPro" id="IPR006172">
    <property type="entry name" value="DNA-dir_DNA_pol_B"/>
</dbReference>
<organism evidence="18 19">
    <name type="scientific">Seminavis robusta</name>
    <dbReference type="NCBI Taxonomy" id="568900"/>
    <lineage>
        <taxon>Eukaryota</taxon>
        <taxon>Sar</taxon>
        <taxon>Stramenopiles</taxon>
        <taxon>Ochrophyta</taxon>
        <taxon>Bacillariophyta</taxon>
        <taxon>Bacillariophyceae</taxon>
        <taxon>Bacillariophycidae</taxon>
        <taxon>Naviculales</taxon>
        <taxon>Naviculaceae</taxon>
        <taxon>Seminavis</taxon>
    </lineage>
</organism>
<dbReference type="SUPFAM" id="SSF53098">
    <property type="entry name" value="Ribonuclease H-like"/>
    <property type="match status" value="1"/>
</dbReference>
<evidence type="ECO:0000256" key="11">
    <source>
        <dbReference type="ARBA" id="ARBA00023242"/>
    </source>
</evidence>
<dbReference type="InterPro" id="IPR015088">
    <property type="entry name" value="Znf_DNA-dir_DNA_pol_B_alpha"/>
</dbReference>
<evidence type="ECO:0000256" key="4">
    <source>
        <dbReference type="ARBA" id="ARBA00022695"/>
    </source>
</evidence>
<dbReference type="Pfam" id="PF08996">
    <property type="entry name" value="zf-DNA_Pol"/>
    <property type="match status" value="1"/>
</dbReference>
<feature type="domain" description="Zinc finger DNA-directed DNA polymerase family B alpha" evidence="16">
    <location>
        <begin position="1378"/>
        <end position="1571"/>
    </location>
</feature>
<evidence type="ECO:0000256" key="1">
    <source>
        <dbReference type="ARBA" id="ARBA00004123"/>
    </source>
</evidence>
<dbReference type="GO" id="GO:0008270">
    <property type="term" value="F:zinc ion binding"/>
    <property type="evidence" value="ECO:0007669"/>
    <property type="project" value="UniProtKB-KW"/>
</dbReference>
<dbReference type="PANTHER" id="PTHR45861">
    <property type="entry name" value="DNA POLYMERASE ALPHA CATALYTIC SUBUNIT"/>
    <property type="match status" value="1"/>
</dbReference>
<dbReference type="GO" id="GO:0003887">
    <property type="term" value="F:DNA-directed DNA polymerase activity"/>
    <property type="evidence" value="ECO:0007669"/>
    <property type="project" value="UniProtKB-KW"/>
</dbReference>
<dbReference type="FunFam" id="1.10.132.60:FF:000004">
    <property type="entry name" value="DNA polymerase"/>
    <property type="match status" value="1"/>
</dbReference>
<keyword evidence="4 12" id="KW-0548">Nucleotidyltransferase</keyword>
<dbReference type="EMBL" id="CAICTM010000049">
    <property type="protein sequence ID" value="CAB9498953.1"/>
    <property type="molecule type" value="Genomic_DNA"/>
</dbReference>
<reference evidence="18" key="1">
    <citation type="submission" date="2020-06" db="EMBL/GenBank/DDBJ databases">
        <authorList>
            <consortium name="Plant Systems Biology data submission"/>
        </authorList>
    </citation>
    <scope>NUCLEOTIDE SEQUENCE</scope>
    <source>
        <strain evidence="18">D6</strain>
    </source>
</reference>
<dbReference type="PROSITE" id="PS00116">
    <property type="entry name" value="DNA_POLYMERASE_B"/>
    <property type="match status" value="1"/>
</dbReference>
<keyword evidence="3 12" id="KW-0808">Transferase</keyword>
<protein>
    <recommendedName>
        <fullName evidence="12">DNA polymerase</fullName>
        <ecNumber evidence="12">2.7.7.7</ecNumber>
    </recommendedName>
</protein>
<evidence type="ECO:0000256" key="12">
    <source>
        <dbReference type="RuleBase" id="RU000442"/>
    </source>
</evidence>
<dbReference type="Pfam" id="PF03104">
    <property type="entry name" value="DNA_pol_B_exo1"/>
    <property type="match status" value="1"/>
</dbReference>
<dbReference type="InterPro" id="IPR042087">
    <property type="entry name" value="DNA_pol_B_thumb"/>
</dbReference>
<evidence type="ECO:0000259" key="15">
    <source>
        <dbReference type="Pfam" id="PF03104"/>
    </source>
</evidence>
<feature type="compositionally biased region" description="Basic and acidic residues" evidence="13">
    <location>
        <begin position="299"/>
        <end position="324"/>
    </location>
</feature>
<sequence>MSSASRRQKKSAALASLRQRRQQGFDLDDVEIKDEEDIYEVVDEEEYGKLVNARRQREDFIVDDDGLGYYDDGEEHLGGEPDEGGNTNRKRANNGNATLTKTALKKAKRNKTLLDQAGMEQDKSQPSMWNFVTQGTATGPAFGGGSNNNKNKKSSSSRYGGASATTNVDDLLKQLDNAPLSTSRRRSSSAPRRRSRGRQSNSGRRRSESQPRRSREVDRQKADAHDHEEDDDDNMGMMPFDDGNDDDHYDDDDVGKDQDMAPDEEKPDEEKTNTEGTRVRFAPDANDGGNDGDVEMATDETKDGNKDDINRAAVDTNHDASDDKDKEEDEEEAPRPRKRLARRKLGQDMSAPAKKAMEEKEIANQKKQPEPTPEEQSKKSAVTMAAMTATFKPDEMAAAGSSNAATTAASSAELGAFLQTKETESGDAEQYIDFFWIDIADRGNGEILLFGKVAVPPEPKSKNSKPQFVSCCALIKNNLRNLFVLPRVNEETGEYAPLQKVHQEINSVLKGPIIPKVEGAWWRGKPVTRKYAFDDCSIPRDETEYLKVVYDAKFPSPSQEICEKGGEHFQKILGGGASVLETFIVKRELLGPCWIRIKQPVATRAPVSWCKLELQVNDPKNIKRLDLLEPGNRPPPPVVAVSIKLKTVVNPKTQKSEIVTVSAVCHKEVLLDTASDESVRHMSQITIIRPLARGDLGGAVPKFPRDFEREASRNMPDLCREYNERALLCRLLAQLGQWDPDVLVGHNIWGFDAEVLLNRCRELKVSLWSKLGRRRRMQMPSKSSHSGRKDYAIADAMSGRLLCDTYLSAKELLRETTYSLTNLAATQLKTQRVEVEPVDIPQWYESSKTIVRLAQHTLFDTQLVHRLMFKLQILPLTKQLTCIAGNLWSHTMKSNRAERTEYLLLHEFHRLKHLVPEKRRPGSKKGAAGKGKAKYSGGLVLEPKKGLYDSFILLLDFNSLYPSLIQEYNLCFTTIEWATFATPVEAAEGEEEEVSKNLPPLPDESKGQGVLPRVIKNLVERRRNVKKMLKSEKNADKAKELDIRQQALKLTANSMYGCLGFSNSRFYAQPIAAMVTMMGRETLQRTVTIAQDSVGLDVIYGDTDSIMINTRLSNEADLPKVKELGERVKREVNRLYRTLELEIDGVFRSMLLLKKKKYAAKTVVEGPDGITYGQELKGLDLVRRDWCIQSKDTGRFLADQILSGEDPEIVVNNIHNHLEELAKKMRNNELPLEKYTITKGLSKHPNDYPDGKSQAHVHVAKMMLKDNRPVNTGDHIPYIITAPIGTPNKDEKVPTPAERARHPDEILRSGGVLKPDVEYYLAQQILPPVARLCEPIQQTSQRVLASKMGLDSAKYSQSAAFGDEEFDNDDVDYTPESCKPDRERFQNVEKFKFRCSACKVESEFPGVFHVAKNPDGTVLVEGLRCVNPECSSPNFWGCNNHFQCFARLGNAMTLWVHNLHKKYYEGVIRCDEPMCSLETRQLSVHGGICLRRGCNGRMKSVCTERAVHTQLKYLETLFDIEHACEQKKTFGKARDLQKNLSREGKVVFEELHKRSQQYLSVSAFNWVSPSFWQSMIAGGAQSSALQ</sequence>
<dbReference type="CDD" id="cd05532">
    <property type="entry name" value="POLBc_alpha"/>
    <property type="match status" value="1"/>
</dbReference>
<dbReference type="Gene3D" id="2.40.50.730">
    <property type="match status" value="1"/>
</dbReference>
<gene>
    <name evidence="18" type="ORF">SEMRO_49_G028720.1</name>
</gene>
<evidence type="ECO:0000256" key="9">
    <source>
        <dbReference type="ARBA" id="ARBA00022932"/>
    </source>
</evidence>
<dbReference type="FunFam" id="1.10.287.690:FF:000003">
    <property type="entry name" value="DNA polymerase"/>
    <property type="match status" value="1"/>
</dbReference>
<comment type="caution">
    <text evidence="18">The sequence shown here is derived from an EMBL/GenBank/DDBJ whole genome shotgun (WGS) entry which is preliminary data.</text>
</comment>
<feature type="region of interest" description="Disordered" evidence="13">
    <location>
        <begin position="1"/>
        <end position="24"/>
    </location>
</feature>
<dbReference type="CDD" id="cd05776">
    <property type="entry name" value="DNA_polB_alpha_exo"/>
    <property type="match status" value="1"/>
</dbReference>
<keyword evidence="11" id="KW-0539">Nucleus</keyword>
<proteinExistence type="inferred from homology"/>
<dbReference type="PANTHER" id="PTHR45861:SF1">
    <property type="entry name" value="DNA POLYMERASE ALPHA CATALYTIC SUBUNIT"/>
    <property type="match status" value="1"/>
</dbReference>
<dbReference type="GO" id="GO:0006273">
    <property type="term" value="P:lagging strand elongation"/>
    <property type="evidence" value="ECO:0007669"/>
    <property type="project" value="TreeGrafter"/>
</dbReference>
<evidence type="ECO:0000313" key="19">
    <source>
        <dbReference type="Proteomes" id="UP001153069"/>
    </source>
</evidence>
<feature type="region of interest" description="Disordered" evidence="13">
    <location>
        <begin position="65"/>
        <end position="382"/>
    </location>
</feature>
<evidence type="ECO:0000256" key="8">
    <source>
        <dbReference type="ARBA" id="ARBA00022833"/>
    </source>
</evidence>
<dbReference type="InterPro" id="IPR045846">
    <property type="entry name" value="POLBc_alpha"/>
</dbReference>
<dbReference type="Gene3D" id="1.10.132.60">
    <property type="entry name" value="DNA polymerase family B, C-terminal domain"/>
    <property type="match status" value="1"/>
</dbReference>
<dbReference type="InterPro" id="IPR036397">
    <property type="entry name" value="RNaseH_sf"/>
</dbReference>
<evidence type="ECO:0000256" key="2">
    <source>
        <dbReference type="ARBA" id="ARBA00005755"/>
    </source>
</evidence>
<dbReference type="GO" id="GO:0003697">
    <property type="term" value="F:single-stranded DNA binding"/>
    <property type="evidence" value="ECO:0007669"/>
    <property type="project" value="TreeGrafter"/>
</dbReference>
<feature type="compositionally biased region" description="Acidic residues" evidence="13">
    <location>
        <begin position="65"/>
        <end position="74"/>
    </location>
</feature>
<dbReference type="Pfam" id="PF12254">
    <property type="entry name" value="DNA_pol_alpha_N"/>
    <property type="match status" value="1"/>
</dbReference>
<dbReference type="InterPro" id="IPR024647">
    <property type="entry name" value="DNA_pol_a_cat_su_N"/>
</dbReference>
<dbReference type="NCBIfam" id="TIGR00592">
    <property type="entry name" value="pol2"/>
    <property type="match status" value="1"/>
</dbReference>
<keyword evidence="19" id="KW-1185">Reference proteome</keyword>
<dbReference type="Gene3D" id="3.30.420.10">
    <property type="entry name" value="Ribonuclease H-like superfamily/Ribonuclease H"/>
    <property type="match status" value="1"/>
</dbReference>
<evidence type="ECO:0000256" key="7">
    <source>
        <dbReference type="ARBA" id="ARBA00022771"/>
    </source>
</evidence>
<feature type="compositionally biased region" description="Acidic residues" evidence="13">
    <location>
        <begin position="242"/>
        <end position="267"/>
    </location>
</feature>